<keyword evidence="1" id="KW-0418">Kinase</keyword>
<dbReference type="AlphaFoldDB" id="A0A2D0NEZ3"/>
<comment type="caution">
    <text evidence="1">The sequence shown here is derived from an EMBL/GenBank/DDBJ whole genome shotgun (WGS) entry which is preliminary data.</text>
</comment>
<accession>A0A2D0NEZ3</accession>
<dbReference type="InterPro" id="IPR007729">
    <property type="entry name" value="DGOK"/>
</dbReference>
<reference evidence="1 2" key="1">
    <citation type="submission" date="2017-10" db="EMBL/GenBank/DDBJ databases">
        <title>The draft genome sequence of Lewinella nigricans NBRC 102662.</title>
        <authorList>
            <person name="Wang K."/>
        </authorList>
    </citation>
    <scope>NUCLEOTIDE SEQUENCE [LARGE SCALE GENOMIC DNA]</scope>
    <source>
        <strain evidence="1 2">NBRC 102662</strain>
    </source>
</reference>
<dbReference type="Gene3D" id="3.30.420.310">
    <property type="entry name" value="2-keto-3-deoxy-galactonokinase, C-terminal domain"/>
    <property type="match status" value="1"/>
</dbReference>
<proteinExistence type="predicted"/>
<gene>
    <name evidence="1" type="ORF">CRP01_07565</name>
</gene>
<evidence type="ECO:0000313" key="1">
    <source>
        <dbReference type="EMBL" id="PHN07081.1"/>
    </source>
</evidence>
<dbReference type="Proteomes" id="UP000223913">
    <property type="component" value="Unassembled WGS sequence"/>
</dbReference>
<dbReference type="Gene3D" id="3.30.420.300">
    <property type="entry name" value="2-keto-3-deoxy-galactonokinase, substrate binding domain"/>
    <property type="match status" value="1"/>
</dbReference>
<dbReference type="Pfam" id="PF05035">
    <property type="entry name" value="DGOK"/>
    <property type="match status" value="1"/>
</dbReference>
<sequence>MIATDYLISCDWGTSSFRLYLVRVSDGKILHLVDNGLGIKEMYTNWSKPGNPARLEYFLEYLDFRIYLLSKKAGRKLDGIPVLISGMASSSIGMLELPYSQLPFPLSGRKLEYTIIEPDATQRPPIYLWSGLCSEHDVMRGEESQIIGLSDRFASRAGVAILPGTHSKHIFLEGETIVDFHTYMTGEFFALLSSHSILKNSLPEGKVPPADPVYFAKGVRAAKELSLLTTSFHVRTNELLHQLGPEQNFHYLSGLLIGSELRELPTGVPVYLCGGGRLRVPYERALEILGIRQVEVIGADEVEGAVARAHALFWRNL</sequence>
<keyword evidence="2" id="KW-1185">Reference proteome</keyword>
<dbReference type="OrthoDB" id="256574at2"/>
<name>A0A2D0NEZ3_FLAN2</name>
<keyword evidence="1" id="KW-0808">Transferase</keyword>
<dbReference type="InterPro" id="IPR042258">
    <property type="entry name" value="DGOK_N"/>
</dbReference>
<organism evidence="1 2">
    <name type="scientific">Flavilitoribacter nigricans (strain ATCC 23147 / DSM 23189 / NBRC 102662 / NCIMB 1420 / SS-2)</name>
    <name type="common">Lewinella nigricans</name>
    <dbReference type="NCBI Taxonomy" id="1122177"/>
    <lineage>
        <taxon>Bacteria</taxon>
        <taxon>Pseudomonadati</taxon>
        <taxon>Bacteroidota</taxon>
        <taxon>Saprospiria</taxon>
        <taxon>Saprospirales</taxon>
        <taxon>Lewinellaceae</taxon>
        <taxon>Flavilitoribacter</taxon>
    </lineage>
</organism>
<dbReference type="CDD" id="cd24012">
    <property type="entry name" value="ASKHA_NBD_KDGal-kinase"/>
    <property type="match status" value="1"/>
</dbReference>
<evidence type="ECO:0000313" key="2">
    <source>
        <dbReference type="Proteomes" id="UP000223913"/>
    </source>
</evidence>
<dbReference type="GO" id="GO:0034194">
    <property type="term" value="P:D-galactonate catabolic process"/>
    <property type="evidence" value="ECO:0007669"/>
    <property type="project" value="InterPro"/>
</dbReference>
<dbReference type="GO" id="GO:0008671">
    <property type="term" value="F:2-dehydro-3-deoxygalactonokinase activity"/>
    <property type="evidence" value="ECO:0007669"/>
    <property type="project" value="InterPro"/>
</dbReference>
<dbReference type="InterPro" id="IPR042257">
    <property type="entry name" value="DGOK_C"/>
</dbReference>
<dbReference type="RefSeq" id="WP_099149417.1">
    <property type="nucleotide sequence ID" value="NZ_PDUD01000011.1"/>
</dbReference>
<protein>
    <submittedName>
        <fullName evidence="1">2-keto-3-deoxy-galactonokinase</fullName>
    </submittedName>
</protein>
<dbReference type="EMBL" id="PDUD01000011">
    <property type="protein sequence ID" value="PHN07081.1"/>
    <property type="molecule type" value="Genomic_DNA"/>
</dbReference>